<keyword evidence="3" id="KW-1185">Reference proteome</keyword>
<dbReference type="HOGENOM" id="CLU_006332_14_2_2"/>
<evidence type="ECO:0000313" key="3">
    <source>
        <dbReference type="Proteomes" id="UP000006064"/>
    </source>
</evidence>
<name>I3ZTK8_THECF</name>
<dbReference type="RefSeq" id="WP_014788677.1">
    <property type="nucleotide sequence ID" value="NC_018015.1"/>
</dbReference>
<reference evidence="2 3" key="1">
    <citation type="journal article" date="2012" name="J. Bacteriol.">
        <title>Complete Genome Sequence of the Hyperthermophilic Archaeon Thermococcus sp. Strain CL1, Isolated from a Paralvinella sp. Polychaete Worm Collected from a Hydrothermal Vent.</title>
        <authorList>
            <person name="Jung J.H."/>
            <person name="Holden J.F."/>
            <person name="Seo D.H."/>
            <person name="Park K.H."/>
            <person name="Shin H."/>
            <person name="Ryu S."/>
            <person name="Lee J.H."/>
            <person name="Park C.S."/>
        </authorList>
    </citation>
    <scope>NUCLEOTIDE SEQUENCE [LARGE SCALE GENOMIC DNA]</scope>
    <source>
        <strain evidence="3">DSM 27260 / KACC 17922 / CL1</strain>
    </source>
</reference>
<dbReference type="InterPro" id="IPR052701">
    <property type="entry name" value="GAG_Ulvan_Degrading_Sulfatases"/>
</dbReference>
<sequence>MIDKPNIILIILDTLRKDYGEKYLGPMLQELGFVYYPNAIAPSPWTLPTHASIFTGRYPAFHGAHETNVIKIPKVRLKRYREYLPAYLSNIGYHTSLISANVLVQPAFGFNGFHESYDIFWAPPQKITRSDLEKIKRYSPKKANYIMIALKLLRHGEISTIWHATFDILWNRGILPRLKRYPLEKGATQAISILKKKVRSKGKNFIFVNLIEVHEPYSMRYPSQGGIVLTLTGKVTEDILKDWQKGYIKETIYLREKLRDLLNTLQERIDFDNSLIIVTSDHGQLLGEDNRIGHGAFLDDELIRVPLWIKYPESWREKPKEESHRTGYISLTNLYHFVLSSLTKPEISTDTLFSHVAFSESYGSPNYIPELEISKEHRELLNKVEKYRIAIYYKNFKGIFNVTDWKFEEIRSYDPNVEVTEDVVKHMKKEVIKFLKTATVAKVPKIKI</sequence>
<dbReference type="EMBL" id="CP003651">
    <property type="protein sequence ID" value="AFL95042.1"/>
    <property type="molecule type" value="Genomic_DNA"/>
</dbReference>
<evidence type="ECO:0000259" key="1">
    <source>
        <dbReference type="Pfam" id="PF00884"/>
    </source>
</evidence>
<dbReference type="Pfam" id="PF00884">
    <property type="entry name" value="Sulfatase"/>
    <property type="match status" value="1"/>
</dbReference>
<proteinExistence type="predicted"/>
<dbReference type="OrthoDB" id="102174at2157"/>
<dbReference type="SUPFAM" id="SSF53649">
    <property type="entry name" value="Alkaline phosphatase-like"/>
    <property type="match status" value="1"/>
</dbReference>
<dbReference type="AlphaFoldDB" id="I3ZTK8"/>
<accession>I3ZTK8</accession>
<dbReference type="Proteomes" id="UP000006064">
    <property type="component" value="Chromosome"/>
</dbReference>
<dbReference type="InterPro" id="IPR000917">
    <property type="entry name" value="Sulfatase_N"/>
</dbReference>
<dbReference type="GeneID" id="13038536"/>
<dbReference type="KEGG" id="thm:CL1_0837"/>
<gene>
    <name evidence="2" type="ORF">CL1_0837</name>
</gene>
<dbReference type="Gene3D" id="3.40.720.10">
    <property type="entry name" value="Alkaline Phosphatase, subunit A"/>
    <property type="match status" value="1"/>
</dbReference>
<dbReference type="PANTHER" id="PTHR43751">
    <property type="entry name" value="SULFATASE"/>
    <property type="match status" value="1"/>
</dbReference>
<feature type="domain" description="Sulfatase N-terminal" evidence="1">
    <location>
        <begin position="5"/>
        <end position="340"/>
    </location>
</feature>
<dbReference type="STRING" id="163003.CL1_0837"/>
<evidence type="ECO:0000313" key="2">
    <source>
        <dbReference type="EMBL" id="AFL95042.1"/>
    </source>
</evidence>
<organism evidence="2 3">
    <name type="scientific">Thermococcus cleftensis (strain DSM 27260 / KACC 17922 / CL1)</name>
    <dbReference type="NCBI Taxonomy" id="163003"/>
    <lineage>
        <taxon>Archaea</taxon>
        <taxon>Methanobacteriati</taxon>
        <taxon>Methanobacteriota</taxon>
        <taxon>Thermococci</taxon>
        <taxon>Thermococcales</taxon>
        <taxon>Thermococcaceae</taxon>
        <taxon>Thermococcus</taxon>
    </lineage>
</organism>
<protein>
    <recommendedName>
        <fullName evidence="1">Sulfatase N-terminal domain-containing protein</fullName>
    </recommendedName>
</protein>
<dbReference type="InterPro" id="IPR017850">
    <property type="entry name" value="Alkaline_phosphatase_core_sf"/>
</dbReference>
<dbReference type="PANTHER" id="PTHR43751:SF3">
    <property type="entry name" value="SULFATASE N-TERMINAL DOMAIN-CONTAINING PROTEIN"/>
    <property type="match status" value="1"/>
</dbReference>